<feature type="domain" description="NAD-dependent epimerase/dehydratase" evidence="3">
    <location>
        <begin position="10"/>
        <end position="211"/>
    </location>
</feature>
<evidence type="ECO:0000313" key="4">
    <source>
        <dbReference type="EMBL" id="KAJ8495524.1"/>
    </source>
</evidence>
<dbReference type="GO" id="GO:0016616">
    <property type="term" value="F:oxidoreductase activity, acting on the CH-OH group of donors, NAD or NADP as acceptor"/>
    <property type="evidence" value="ECO:0007669"/>
    <property type="project" value="TreeGrafter"/>
</dbReference>
<dbReference type="EMBL" id="JAPEVG010000023">
    <property type="protein sequence ID" value="KAJ8495524.1"/>
    <property type="molecule type" value="Genomic_DNA"/>
</dbReference>
<sequence length="352" mass="38638">MPAILPRATVLVTGANGYIGVWVVLALLSRGYSVRGTVRSPSKVGVLSDIVSRKLPDAKARFTGCVVPDITVPSAFREAVKDVDAVIHLASPTSISIADPKDAIEPAVRGTTSILASVLGEPKIKRVVVASSISAIASASVAPTRVYTEDDWNDQAVQIVEEQGIDAPGLIKYEANKTLAERVAWAFIEEHKSEATFDLVVVNPSLVYGPVADDTLASPDDLPITPGMVWNNLFARPAPREREPKVFNSVDVRDVKDIMVSALETEAAGGQRIIANSQISTWDEWVLVSQELKLLRQLERVDVEVMKKRPEHLFFSNEKAKQLFGMEMRTIRDTMKDTVADFKSRGWLRHLE</sequence>
<evidence type="ECO:0000256" key="1">
    <source>
        <dbReference type="ARBA" id="ARBA00023002"/>
    </source>
</evidence>
<dbReference type="Gene3D" id="3.40.50.720">
    <property type="entry name" value="NAD(P)-binding Rossmann-like Domain"/>
    <property type="match status" value="1"/>
</dbReference>
<evidence type="ECO:0000259" key="3">
    <source>
        <dbReference type="Pfam" id="PF01370"/>
    </source>
</evidence>
<dbReference type="PANTHER" id="PTHR10366">
    <property type="entry name" value="NAD DEPENDENT EPIMERASE/DEHYDRATASE"/>
    <property type="match status" value="1"/>
</dbReference>
<dbReference type="PANTHER" id="PTHR10366:SF564">
    <property type="entry name" value="STEROL-4-ALPHA-CARBOXYLATE 3-DEHYDROGENASE, DECARBOXYLATING"/>
    <property type="match status" value="1"/>
</dbReference>
<comment type="similarity">
    <text evidence="2">Belongs to the NAD(P)-dependent epimerase/dehydratase family. Dihydroflavonol-4-reductase subfamily.</text>
</comment>
<reference evidence="4" key="1">
    <citation type="submission" date="2022-11" db="EMBL/GenBank/DDBJ databases">
        <title>Genome Sequence of Cubamyces cubensis.</title>
        <authorList>
            <person name="Buettner E."/>
        </authorList>
    </citation>
    <scope>NUCLEOTIDE SEQUENCE</scope>
    <source>
        <strain evidence="4">MPL-01</strain>
    </source>
</reference>
<dbReference type="SUPFAM" id="SSF51735">
    <property type="entry name" value="NAD(P)-binding Rossmann-fold domains"/>
    <property type="match status" value="1"/>
</dbReference>
<dbReference type="Pfam" id="PF01370">
    <property type="entry name" value="Epimerase"/>
    <property type="match status" value="1"/>
</dbReference>
<name>A0AAD7XCR6_9APHY</name>
<proteinExistence type="inferred from homology"/>
<evidence type="ECO:0000256" key="2">
    <source>
        <dbReference type="ARBA" id="ARBA00023445"/>
    </source>
</evidence>
<organism evidence="4 5">
    <name type="scientific">Trametes cubensis</name>
    <dbReference type="NCBI Taxonomy" id="1111947"/>
    <lineage>
        <taxon>Eukaryota</taxon>
        <taxon>Fungi</taxon>
        <taxon>Dikarya</taxon>
        <taxon>Basidiomycota</taxon>
        <taxon>Agaricomycotina</taxon>
        <taxon>Agaricomycetes</taxon>
        <taxon>Polyporales</taxon>
        <taxon>Polyporaceae</taxon>
        <taxon>Trametes</taxon>
    </lineage>
</organism>
<dbReference type="AlphaFoldDB" id="A0AAD7XCR6"/>
<protein>
    <recommendedName>
        <fullName evidence="3">NAD-dependent epimerase/dehydratase domain-containing protein</fullName>
    </recommendedName>
</protein>
<keyword evidence="5" id="KW-1185">Reference proteome</keyword>
<gene>
    <name evidence="4" type="ORF">ONZ51_g1643</name>
</gene>
<dbReference type="InterPro" id="IPR050425">
    <property type="entry name" value="NAD(P)_dehydrat-like"/>
</dbReference>
<comment type="caution">
    <text evidence="4">The sequence shown here is derived from an EMBL/GenBank/DDBJ whole genome shotgun (WGS) entry which is preliminary data.</text>
</comment>
<dbReference type="InterPro" id="IPR036291">
    <property type="entry name" value="NAD(P)-bd_dom_sf"/>
</dbReference>
<evidence type="ECO:0000313" key="5">
    <source>
        <dbReference type="Proteomes" id="UP001215151"/>
    </source>
</evidence>
<accession>A0AAD7XCR6</accession>
<keyword evidence="1" id="KW-0560">Oxidoreductase</keyword>
<dbReference type="Proteomes" id="UP001215151">
    <property type="component" value="Unassembled WGS sequence"/>
</dbReference>
<dbReference type="InterPro" id="IPR001509">
    <property type="entry name" value="Epimerase_deHydtase"/>
</dbReference>